<evidence type="ECO:0000256" key="4">
    <source>
        <dbReference type="ARBA" id="ARBA00022598"/>
    </source>
</evidence>
<evidence type="ECO:0000313" key="14">
    <source>
        <dbReference type="Proteomes" id="UP000182200"/>
    </source>
</evidence>
<dbReference type="SUPFAM" id="SSF89095">
    <property type="entry name" value="GatB/YqeY motif"/>
    <property type="match status" value="1"/>
</dbReference>
<comment type="catalytic activity">
    <reaction evidence="10 11">
        <text>L-glutamyl-tRNA(Gln) + L-glutamine + ATP + H2O = L-glutaminyl-tRNA(Gln) + L-glutamate + ADP + phosphate + H(+)</text>
        <dbReference type="Rhea" id="RHEA:17521"/>
        <dbReference type="Rhea" id="RHEA-COMP:9681"/>
        <dbReference type="Rhea" id="RHEA-COMP:9684"/>
        <dbReference type="ChEBI" id="CHEBI:15377"/>
        <dbReference type="ChEBI" id="CHEBI:15378"/>
        <dbReference type="ChEBI" id="CHEBI:29985"/>
        <dbReference type="ChEBI" id="CHEBI:30616"/>
        <dbReference type="ChEBI" id="CHEBI:43474"/>
        <dbReference type="ChEBI" id="CHEBI:58359"/>
        <dbReference type="ChEBI" id="CHEBI:78520"/>
        <dbReference type="ChEBI" id="CHEBI:78521"/>
        <dbReference type="ChEBI" id="CHEBI:456216"/>
    </reaction>
</comment>
<dbReference type="InterPro" id="IPR023168">
    <property type="entry name" value="GatB_Yqey_C_2"/>
</dbReference>
<dbReference type="Gene3D" id="1.10.10.410">
    <property type="match status" value="1"/>
</dbReference>
<dbReference type="InterPro" id="IPR003789">
    <property type="entry name" value="Asn/Gln_tRNA_amidoTrase-B-like"/>
</dbReference>
<dbReference type="InterPro" id="IPR017959">
    <property type="entry name" value="Asn/Gln-tRNA_amidoTrfase_suB/E"/>
</dbReference>
<evidence type="ECO:0000256" key="2">
    <source>
        <dbReference type="ARBA" id="ARBA00011123"/>
    </source>
</evidence>
<keyword evidence="7 11" id="KW-0648">Protein biosynthesis</keyword>
<dbReference type="InterPro" id="IPR017958">
    <property type="entry name" value="Gln-tRNA_amidoTrfase_suB_CS"/>
</dbReference>
<evidence type="ECO:0000313" key="13">
    <source>
        <dbReference type="EMBL" id="CUS83121.1"/>
    </source>
</evidence>
<dbReference type="NCBIfam" id="NF004015">
    <property type="entry name" value="PRK05477.1-5"/>
    <property type="match status" value="1"/>
</dbReference>
<keyword evidence="6 11" id="KW-0067">ATP-binding</keyword>
<sequence length="486" mass="55587">MFADKYEAVIGLEIHAQLLTNSKAFCGCSTKFGLPPNSNVCPICLGMPGTLPVLNKKVVEFAIKLGLATHCKIRTYSIFARKNYFYPDLPKGYQISQYEEPICYDGYVEIELKNGEKKKIRLRRIHMEEDAGKSIHDQDVDTLIDINRCGVPLLEIVTEPDINTPQEAALYLTKIRQLVQYLDICDGNMEEGSLRCDANVSVRLKGEKKLGTKTEVKNMNSIKNVEKALEYEINRQIQILESGGTIVQETLLWDAGAGVVRPMRSKEEAHDYRYFPEPDLVPVVVPEEWINEIKKSLPELPEEKRDRFMKQYKLPKYDAEVLTSSKALADYYEQCVKYTDDYKSVSNWIMVEVLKILNERQIDIADFKVKPEHLARLINLVNEGKINQTTAKMVLEEISETGEEPDSLIERKGLLQISDESFIEEVVVKVLEGNKENIERYFAGKDKLFGYFVGEVMKLTKGKANPKIVNEVLRRKLEEMRVKVNG</sequence>
<comment type="catalytic activity">
    <reaction evidence="9 11">
        <text>L-aspartyl-tRNA(Asn) + L-glutamine + ATP + H2O = L-asparaginyl-tRNA(Asn) + L-glutamate + ADP + phosphate + 2 H(+)</text>
        <dbReference type="Rhea" id="RHEA:14513"/>
        <dbReference type="Rhea" id="RHEA-COMP:9674"/>
        <dbReference type="Rhea" id="RHEA-COMP:9677"/>
        <dbReference type="ChEBI" id="CHEBI:15377"/>
        <dbReference type="ChEBI" id="CHEBI:15378"/>
        <dbReference type="ChEBI" id="CHEBI:29985"/>
        <dbReference type="ChEBI" id="CHEBI:30616"/>
        <dbReference type="ChEBI" id="CHEBI:43474"/>
        <dbReference type="ChEBI" id="CHEBI:58359"/>
        <dbReference type="ChEBI" id="CHEBI:78515"/>
        <dbReference type="ChEBI" id="CHEBI:78516"/>
        <dbReference type="ChEBI" id="CHEBI:456216"/>
    </reaction>
</comment>
<evidence type="ECO:0000256" key="3">
    <source>
        <dbReference type="ARBA" id="ARBA00016923"/>
    </source>
</evidence>
<evidence type="ECO:0000256" key="8">
    <source>
        <dbReference type="ARBA" id="ARBA00024799"/>
    </source>
</evidence>
<dbReference type="NCBIfam" id="TIGR00133">
    <property type="entry name" value="gatB"/>
    <property type="match status" value="1"/>
</dbReference>
<evidence type="ECO:0000259" key="12">
    <source>
        <dbReference type="SMART" id="SM00845"/>
    </source>
</evidence>
<keyword evidence="5 11" id="KW-0547">Nucleotide-binding</keyword>
<dbReference type="Gene3D" id="1.10.150.380">
    <property type="entry name" value="GatB domain, N-terminal subdomain"/>
    <property type="match status" value="1"/>
</dbReference>
<evidence type="ECO:0000256" key="10">
    <source>
        <dbReference type="ARBA" id="ARBA00047913"/>
    </source>
</evidence>
<dbReference type="InterPro" id="IPR004413">
    <property type="entry name" value="GatB"/>
</dbReference>
<dbReference type="Pfam" id="PF02637">
    <property type="entry name" value="GatB_Yqey"/>
    <property type="match status" value="1"/>
</dbReference>
<dbReference type="NCBIfam" id="NF004014">
    <property type="entry name" value="PRK05477.1-4"/>
    <property type="match status" value="1"/>
</dbReference>
<dbReference type="Pfam" id="PF02934">
    <property type="entry name" value="GatB_N"/>
    <property type="match status" value="1"/>
</dbReference>
<keyword evidence="4 11" id="KW-0436">Ligase</keyword>
<feature type="domain" description="Asn/Gln amidotransferase" evidence="12">
    <location>
        <begin position="330"/>
        <end position="477"/>
    </location>
</feature>
<evidence type="ECO:0000256" key="11">
    <source>
        <dbReference type="HAMAP-Rule" id="MF_00121"/>
    </source>
</evidence>
<comment type="similarity">
    <text evidence="1 11">Belongs to the GatB/GatE family. GatB subfamily.</text>
</comment>
<evidence type="ECO:0000256" key="9">
    <source>
        <dbReference type="ARBA" id="ARBA00047380"/>
    </source>
</evidence>
<evidence type="ECO:0000256" key="1">
    <source>
        <dbReference type="ARBA" id="ARBA00005306"/>
    </source>
</evidence>
<dbReference type="PANTHER" id="PTHR11659:SF0">
    <property type="entry name" value="GLUTAMYL-TRNA(GLN) AMIDOTRANSFERASE SUBUNIT B, MITOCHONDRIAL"/>
    <property type="match status" value="1"/>
</dbReference>
<dbReference type="SUPFAM" id="SSF55931">
    <property type="entry name" value="Glutamine synthetase/guanido kinase"/>
    <property type="match status" value="1"/>
</dbReference>
<evidence type="ECO:0000256" key="6">
    <source>
        <dbReference type="ARBA" id="ARBA00022840"/>
    </source>
</evidence>
<comment type="caution">
    <text evidence="13">The sequence shown here is derived from an EMBL/GenBank/DDBJ whole genome shotgun (WGS) entry which is preliminary data.</text>
</comment>
<dbReference type="InterPro" id="IPR006075">
    <property type="entry name" value="Asn/Gln-tRNA_Trfase_suB/E_cat"/>
</dbReference>
<gene>
    <name evidence="11" type="primary">gatB</name>
    <name evidence="13" type="ORF">JGI8_00670</name>
</gene>
<protein>
    <recommendedName>
        <fullName evidence="3 11">Aspartyl/glutamyl-tRNA(Asn/Gln) amidotransferase subunit B</fullName>
        <shortName evidence="11">Asp/Glu-ADT subunit B</shortName>
        <ecNumber evidence="11">6.3.5.-</ecNumber>
    </recommendedName>
</protein>
<dbReference type="EC" id="6.3.5.-" evidence="11"/>
<dbReference type="RefSeq" id="WP_075427548.1">
    <property type="nucleotide sequence ID" value="NZ_CZVI01000006.1"/>
</dbReference>
<proteinExistence type="inferred from homology"/>
<reference evidence="13 14" key="1">
    <citation type="submission" date="2015-11" db="EMBL/GenBank/DDBJ databases">
        <authorList>
            <person name="Varghese N."/>
        </authorList>
    </citation>
    <scope>NUCLEOTIDE SEQUENCE [LARGE SCALE GENOMIC DNA]</scope>
    <source>
        <strain evidence="13 14">JGI-8</strain>
    </source>
</reference>
<dbReference type="Proteomes" id="UP000182200">
    <property type="component" value="Unassembled WGS sequence"/>
</dbReference>
<keyword evidence="14" id="KW-1185">Reference proteome</keyword>
<dbReference type="InterPro" id="IPR014746">
    <property type="entry name" value="Gln_synth/guanido_kin_cat_dom"/>
</dbReference>
<evidence type="ECO:0000256" key="7">
    <source>
        <dbReference type="ARBA" id="ARBA00022917"/>
    </source>
</evidence>
<comment type="subunit">
    <text evidence="2 11">Heterotrimer of A, B and C subunits.</text>
</comment>
<dbReference type="InterPro" id="IPR042114">
    <property type="entry name" value="GatB_C_1"/>
</dbReference>
<dbReference type="HAMAP" id="MF_00121">
    <property type="entry name" value="GatB"/>
    <property type="match status" value="1"/>
</dbReference>
<name>A0ABM9UWE7_9BACT</name>
<dbReference type="PANTHER" id="PTHR11659">
    <property type="entry name" value="GLUTAMYL-TRNA GLN AMIDOTRANSFERASE SUBUNIT B MITOCHONDRIAL AND PROKARYOTIC PET112-RELATED"/>
    <property type="match status" value="1"/>
</dbReference>
<comment type="function">
    <text evidence="8 11">Allows the formation of correctly charged Asn-tRNA(Asn) or Gln-tRNA(Gln) through the transamidation of misacylated Asp-tRNA(Asn) or Glu-tRNA(Gln) in organisms which lack either or both of asparaginyl-tRNA or glutaminyl-tRNA synthetases. The reaction takes place in the presence of glutamine and ATP through an activated phospho-Asp-tRNA(Asn) or phospho-Glu-tRNA(Gln).</text>
</comment>
<organism evidence="13 14">
    <name type="scientific">Candidatus Kryptonium thompsonii</name>
    <dbReference type="NCBI Taxonomy" id="1633631"/>
    <lineage>
        <taxon>Bacteria</taxon>
        <taxon>Pseudomonadati</taxon>
        <taxon>Candidatus Kryptoniota</taxon>
        <taxon>Candidatus Kryptonium</taxon>
    </lineage>
</organism>
<dbReference type="InterPro" id="IPR018027">
    <property type="entry name" value="Asn/Gln_amidotransferase"/>
</dbReference>
<dbReference type="SMART" id="SM00845">
    <property type="entry name" value="GatB_Yqey"/>
    <property type="match status" value="1"/>
</dbReference>
<dbReference type="EMBL" id="CZVI01000006">
    <property type="protein sequence ID" value="CUS83121.1"/>
    <property type="molecule type" value="Genomic_DNA"/>
</dbReference>
<accession>A0ABM9UWE7</accession>
<evidence type="ECO:0000256" key="5">
    <source>
        <dbReference type="ARBA" id="ARBA00022741"/>
    </source>
</evidence>
<dbReference type="NCBIfam" id="NF004012">
    <property type="entry name" value="PRK05477.1-2"/>
    <property type="match status" value="1"/>
</dbReference>
<dbReference type="PROSITE" id="PS01234">
    <property type="entry name" value="GATB"/>
    <property type="match status" value="1"/>
</dbReference>